<evidence type="ECO:0000313" key="1">
    <source>
        <dbReference type="EMBL" id="TLF38765.1"/>
    </source>
</evidence>
<comment type="caution">
    <text evidence="1">The sequence shown here is derived from an EMBL/GenBank/DDBJ whole genome shotgun (WGS) entry which is preliminary data.</text>
</comment>
<dbReference type="EMBL" id="VBWN01000014">
    <property type="protein sequence ID" value="TLF38765.1"/>
    <property type="molecule type" value="Genomic_DNA"/>
</dbReference>
<dbReference type="InterPro" id="IPR012675">
    <property type="entry name" value="Beta-grasp_dom_sf"/>
</dbReference>
<name>A0A5R8LNJ9_LACZE</name>
<evidence type="ECO:0000313" key="2">
    <source>
        <dbReference type="Proteomes" id="UP000307781"/>
    </source>
</evidence>
<sequence>MVNVKLRGIAEGRLGKGSILSSGSTVSEIVKDVAFKDDDLKHNLFDERTNKPRLLCRVLINGKLATVDQPVNPNDEVMLASVMTCDG</sequence>
<dbReference type="InterPro" id="IPR016155">
    <property type="entry name" value="Mopterin_synth/thiamin_S_b"/>
</dbReference>
<dbReference type="GeneID" id="93267920"/>
<proteinExistence type="predicted"/>
<dbReference type="RefSeq" id="WP_010490067.1">
    <property type="nucleotide sequence ID" value="NZ_CP074379.1"/>
</dbReference>
<dbReference type="SUPFAM" id="SSF54285">
    <property type="entry name" value="MoaD/ThiS"/>
    <property type="match status" value="1"/>
</dbReference>
<gene>
    <name evidence="1" type="ORF">FEI14_13540</name>
</gene>
<dbReference type="Gene3D" id="3.10.20.30">
    <property type="match status" value="1"/>
</dbReference>
<accession>A0A5R8LNJ9</accession>
<dbReference type="AlphaFoldDB" id="A0A5R8LNJ9"/>
<protein>
    <submittedName>
        <fullName evidence="1">MoaD/ThiS family protein</fullName>
    </submittedName>
</protein>
<organism evidence="1 2">
    <name type="scientific">Lacticaseibacillus zeae</name>
    <name type="common">Lactobacillus zeae</name>
    <dbReference type="NCBI Taxonomy" id="57037"/>
    <lineage>
        <taxon>Bacteria</taxon>
        <taxon>Bacillati</taxon>
        <taxon>Bacillota</taxon>
        <taxon>Bacilli</taxon>
        <taxon>Lactobacillales</taxon>
        <taxon>Lactobacillaceae</taxon>
        <taxon>Lacticaseibacillus</taxon>
    </lineage>
</organism>
<dbReference type="Proteomes" id="UP000307781">
    <property type="component" value="Unassembled WGS sequence"/>
</dbReference>
<reference evidence="1 2" key="1">
    <citation type="submission" date="2019-05" db="EMBL/GenBank/DDBJ databases">
        <title>Genome-based reclassification of Lactobacillus casei as Lactobacillus casei subsp. casei. subsp.nov., description of Lactobacillus casei subsp. zeae subsp. nov., and emended description of Lactobacillus casei.</title>
        <authorList>
            <person name="Huang C.-H."/>
        </authorList>
    </citation>
    <scope>NUCLEOTIDE SEQUENCE [LARGE SCALE GENOMIC DNA]</scope>
    <source>
        <strain evidence="1 2">CRBIP24.58</strain>
    </source>
</reference>